<dbReference type="PROSITE" id="PS50048">
    <property type="entry name" value="ZN2_CY6_FUNGAL_2"/>
    <property type="match status" value="1"/>
</dbReference>
<keyword evidence="4" id="KW-0804">Transcription</keyword>
<dbReference type="InterPro" id="IPR001138">
    <property type="entry name" value="Zn2Cys6_DnaBD"/>
</dbReference>
<dbReference type="GO" id="GO:0045944">
    <property type="term" value="P:positive regulation of transcription by RNA polymerase II"/>
    <property type="evidence" value="ECO:0007669"/>
    <property type="project" value="TreeGrafter"/>
</dbReference>
<keyword evidence="5" id="KW-0539">Nucleus</keyword>
<organism evidence="8 9">
    <name type="scientific">Tribonema minus</name>
    <dbReference type="NCBI Taxonomy" id="303371"/>
    <lineage>
        <taxon>Eukaryota</taxon>
        <taxon>Sar</taxon>
        <taxon>Stramenopiles</taxon>
        <taxon>Ochrophyta</taxon>
        <taxon>PX clade</taxon>
        <taxon>Xanthophyceae</taxon>
        <taxon>Tribonematales</taxon>
        <taxon>Tribonemataceae</taxon>
        <taxon>Tribonema</taxon>
    </lineage>
</organism>
<evidence type="ECO:0000256" key="4">
    <source>
        <dbReference type="ARBA" id="ARBA00023163"/>
    </source>
</evidence>
<dbReference type="Gene3D" id="4.10.240.10">
    <property type="entry name" value="Zn(2)-C6 fungal-type DNA-binding domain"/>
    <property type="match status" value="1"/>
</dbReference>
<feature type="region of interest" description="Disordered" evidence="6">
    <location>
        <begin position="74"/>
        <end position="156"/>
    </location>
</feature>
<evidence type="ECO:0000313" key="9">
    <source>
        <dbReference type="Proteomes" id="UP000664859"/>
    </source>
</evidence>
<dbReference type="Proteomes" id="UP000664859">
    <property type="component" value="Unassembled WGS sequence"/>
</dbReference>
<dbReference type="GO" id="GO:0008270">
    <property type="term" value="F:zinc ion binding"/>
    <property type="evidence" value="ECO:0007669"/>
    <property type="project" value="InterPro"/>
</dbReference>
<dbReference type="PROSITE" id="PS00463">
    <property type="entry name" value="ZN2_CY6_FUNGAL_1"/>
    <property type="match status" value="1"/>
</dbReference>
<keyword evidence="2" id="KW-0805">Transcription regulation</keyword>
<dbReference type="SUPFAM" id="SSF57701">
    <property type="entry name" value="Zn2/Cys6 DNA-binding domain"/>
    <property type="match status" value="1"/>
</dbReference>
<proteinExistence type="predicted"/>
<protein>
    <recommendedName>
        <fullName evidence="7">Zn(2)-C6 fungal-type domain-containing protein</fullName>
    </recommendedName>
</protein>
<gene>
    <name evidence="8" type="ORF">JKP88DRAFT_349266</name>
</gene>
<dbReference type="AlphaFoldDB" id="A0A836CEN4"/>
<reference evidence="8" key="1">
    <citation type="submission" date="2021-02" db="EMBL/GenBank/DDBJ databases">
        <title>First Annotated Genome of the Yellow-green Alga Tribonema minus.</title>
        <authorList>
            <person name="Mahan K.M."/>
        </authorList>
    </citation>
    <scope>NUCLEOTIDE SEQUENCE</scope>
    <source>
        <strain evidence="8">UTEX B ZZ1240</strain>
    </source>
</reference>
<dbReference type="SMART" id="SM00066">
    <property type="entry name" value="GAL4"/>
    <property type="match status" value="1"/>
</dbReference>
<comment type="subcellular location">
    <subcellularLocation>
        <location evidence="1">Nucleus</location>
    </subcellularLocation>
</comment>
<keyword evidence="3" id="KW-0238">DNA-binding</keyword>
<dbReference type="PANTHER" id="PTHR47540:SF4">
    <property type="entry name" value="TRANSCRIPTION FACTOR RGLT"/>
    <property type="match status" value="1"/>
</dbReference>
<sequence>MMSPQLQPPSPVYIGTSVVPSEAVQVEAGIVPSELNAAPVKAACDHCHRRKRKCSGTEPCSRCQAKGIVCVFSMRSKRGPKRKRRVSERSKRGPKPKRRVSEADADYGDDAASRDTPSPRLDRGSGGSSDQGGTSTAVTLHRAHASRPLTKYPRMSPSAATGLLGLREHGFLNAYCMAYAGIHFVDEPEMQSAIAQLMADAAAANNGGGALTLARRRAAMVGNAAAASAAADRPELTLALRRAAMVGNAAAAAAAAYRALMWIAIVIGAIMQGVENTESVEPYLARAKEALRECHDDATPQVLRAYLLMSKLHVTLEDYPRFYHYFGISCGIAESIKAQTVAMQNAGMLEPDEMLVSEDLWVTLEPDEMLVSEDLWVTLKNFGPLEPDKTWVSEDLWLSFESLRLVKMFMDDHARLGANKGVCQEMFDAMAAAAKQSSAQLASAQDPKERSLTHIPDQVNAHAENRPLANQRARRIDNYDRSPRTAIAGYLPTIDGMPTYRPEEVQQLIEAGNCMVGFKAKQLARNNLVASALTALSDTHATDVDSLVAVATKNMGRMLPVVMAVDHRYQQDHRHQQLLYMVEVKPNYLSIARSAGAKLRRIMDRLIECLNVYLRHGGFCQLQLVIIGTVLRLFDGDEASLVIIGTVLRLFDGDEASLNLVIIGTVLRLFDGDEASAGSILNEGALALLLQAHRMFREAPGLARFAAWRQDIRMTAGLLLAAGLAQQYAETARTYNSLRLTNGSRDIRMTAGLLLAAGLAQQYAEMARTYNSLRLANGKDRLPADDAGKVLFWDNSDARREIEVEACKDRLPADHARKALFWDNSLQHDGDDAPAPLFAFGDAAGVVGGGSGGSSGAAAASHGFNLFQDDSSESKSGNILGGANSFNMMAESVGAAPPPPPSAANSFNMMAMDSVASAHGGGGGGGSGAAGGGGVASAAALSGGFSQMLAMTSEGTIIDPEDEELLAELAQELTSTDDIFEGLVFDDEGGFGERERAV</sequence>
<evidence type="ECO:0000313" key="8">
    <source>
        <dbReference type="EMBL" id="KAG5181136.1"/>
    </source>
</evidence>
<evidence type="ECO:0000256" key="5">
    <source>
        <dbReference type="ARBA" id="ARBA00023242"/>
    </source>
</evidence>
<evidence type="ECO:0000259" key="7">
    <source>
        <dbReference type="PROSITE" id="PS50048"/>
    </source>
</evidence>
<evidence type="ECO:0000256" key="1">
    <source>
        <dbReference type="ARBA" id="ARBA00004123"/>
    </source>
</evidence>
<dbReference type="CDD" id="cd00067">
    <property type="entry name" value="GAL4"/>
    <property type="match status" value="1"/>
</dbReference>
<dbReference type="OrthoDB" id="2123952at2759"/>
<dbReference type="GO" id="GO:0005634">
    <property type="term" value="C:nucleus"/>
    <property type="evidence" value="ECO:0007669"/>
    <property type="project" value="UniProtKB-SubCell"/>
</dbReference>
<dbReference type="InterPro" id="IPR036864">
    <property type="entry name" value="Zn2-C6_fun-type_DNA-bd_sf"/>
</dbReference>
<dbReference type="Pfam" id="PF00172">
    <property type="entry name" value="Zn_clus"/>
    <property type="match status" value="1"/>
</dbReference>
<evidence type="ECO:0000256" key="6">
    <source>
        <dbReference type="SAM" id="MobiDB-lite"/>
    </source>
</evidence>
<evidence type="ECO:0000256" key="3">
    <source>
        <dbReference type="ARBA" id="ARBA00023125"/>
    </source>
</evidence>
<comment type="caution">
    <text evidence="8">The sequence shown here is derived from an EMBL/GenBank/DDBJ whole genome shotgun (WGS) entry which is preliminary data.</text>
</comment>
<keyword evidence="9" id="KW-1185">Reference proteome</keyword>
<evidence type="ECO:0000256" key="2">
    <source>
        <dbReference type="ARBA" id="ARBA00023015"/>
    </source>
</evidence>
<dbReference type="InterPro" id="IPR051711">
    <property type="entry name" value="Stress_Response_Reg"/>
</dbReference>
<feature type="domain" description="Zn(2)-C6 fungal-type" evidence="7">
    <location>
        <begin position="43"/>
        <end position="72"/>
    </location>
</feature>
<dbReference type="GO" id="GO:0043565">
    <property type="term" value="F:sequence-specific DNA binding"/>
    <property type="evidence" value="ECO:0007669"/>
    <property type="project" value="TreeGrafter"/>
</dbReference>
<feature type="compositionally biased region" description="Basic residues" evidence="6">
    <location>
        <begin position="75"/>
        <end position="98"/>
    </location>
</feature>
<accession>A0A836CEN4</accession>
<dbReference type="GO" id="GO:0000981">
    <property type="term" value="F:DNA-binding transcription factor activity, RNA polymerase II-specific"/>
    <property type="evidence" value="ECO:0007669"/>
    <property type="project" value="InterPro"/>
</dbReference>
<dbReference type="PANTHER" id="PTHR47540">
    <property type="entry name" value="THIAMINE REPRESSIBLE GENES REGULATORY PROTEIN THI5"/>
    <property type="match status" value="1"/>
</dbReference>
<dbReference type="EMBL" id="JAFCMP010000335">
    <property type="protein sequence ID" value="KAG5181136.1"/>
    <property type="molecule type" value="Genomic_DNA"/>
</dbReference>
<name>A0A836CEN4_9STRA</name>